<evidence type="ECO:0000256" key="3">
    <source>
        <dbReference type="ARBA" id="ARBA00022692"/>
    </source>
</evidence>
<evidence type="ECO:0000256" key="1">
    <source>
        <dbReference type="ARBA" id="ARBA00004651"/>
    </source>
</evidence>
<organism evidence="8 9">
    <name type="scientific">Novosphingobium clariflavum</name>
    <dbReference type="NCBI Taxonomy" id="2029884"/>
    <lineage>
        <taxon>Bacteria</taxon>
        <taxon>Pseudomonadati</taxon>
        <taxon>Pseudomonadota</taxon>
        <taxon>Alphaproteobacteria</taxon>
        <taxon>Sphingomonadales</taxon>
        <taxon>Sphingomonadaceae</taxon>
        <taxon>Novosphingobium</taxon>
    </lineage>
</organism>
<keyword evidence="3 6" id="KW-0812">Transmembrane</keyword>
<feature type="domain" description="Prepilin type IV endopeptidase peptidase" evidence="7">
    <location>
        <begin position="13"/>
        <end position="113"/>
    </location>
</feature>
<keyword evidence="2" id="KW-1003">Cell membrane</keyword>
<comment type="subcellular location">
    <subcellularLocation>
        <location evidence="1">Cell membrane</location>
        <topology evidence="1">Multi-pass membrane protein</topology>
    </subcellularLocation>
</comment>
<reference evidence="8 9" key="1">
    <citation type="submission" date="2024-09" db="EMBL/GenBank/DDBJ databases">
        <authorList>
            <person name="Sun Q."/>
            <person name="Mori K."/>
        </authorList>
    </citation>
    <scope>NUCLEOTIDE SEQUENCE [LARGE SCALE GENOMIC DNA]</scope>
    <source>
        <strain evidence="8 9">CICC 11035S</strain>
    </source>
</reference>
<dbReference type="EMBL" id="JBHLTM010000055">
    <property type="protein sequence ID" value="MFC0685717.1"/>
    <property type="molecule type" value="Genomic_DNA"/>
</dbReference>
<accession>A0ABV6S8Z4</accession>
<evidence type="ECO:0000256" key="4">
    <source>
        <dbReference type="ARBA" id="ARBA00022989"/>
    </source>
</evidence>
<dbReference type="RefSeq" id="WP_267219143.1">
    <property type="nucleotide sequence ID" value="NZ_JAPCWC010000003.1"/>
</dbReference>
<feature type="transmembrane region" description="Helical" evidence="6">
    <location>
        <begin position="100"/>
        <end position="122"/>
    </location>
</feature>
<sequence>MQSAYFSYALLAALATALVVAAVTDIKRREIANRLNAGIALAAPLWWLSIGLGWTGIGIQIGLALATFAICCVLFVLRQMGGGDVKLLAALALWFAPAPFLQLIVLMAVVGGGASVAMAAFNMERRPGEALCDIGAWLVAAGWTFVAAAMAWALATGRPLISPELVDSLLSSSRSPALVAAGTLLGLLALFALGFFHIKRRQKSRLRVPYGVAIAAAGLWVAAATGISAFHAAPVLG</sequence>
<evidence type="ECO:0000256" key="5">
    <source>
        <dbReference type="ARBA" id="ARBA00023136"/>
    </source>
</evidence>
<dbReference type="PANTHER" id="PTHR36506:SF1">
    <property type="entry name" value="PREFLAGELLIN PEPTIDASE"/>
    <property type="match status" value="1"/>
</dbReference>
<feature type="transmembrane region" description="Helical" evidence="6">
    <location>
        <begin position="134"/>
        <end position="155"/>
    </location>
</feature>
<dbReference type="Gene3D" id="1.20.120.1220">
    <property type="match status" value="1"/>
</dbReference>
<evidence type="ECO:0000256" key="2">
    <source>
        <dbReference type="ARBA" id="ARBA00022475"/>
    </source>
</evidence>
<comment type="caution">
    <text evidence="8">The sequence shown here is derived from an EMBL/GenBank/DDBJ whole genome shotgun (WGS) entry which is preliminary data.</text>
</comment>
<dbReference type="InterPro" id="IPR052218">
    <property type="entry name" value="Preflagellin_Peptidase"/>
</dbReference>
<keyword evidence="4 6" id="KW-1133">Transmembrane helix</keyword>
<evidence type="ECO:0000313" key="9">
    <source>
        <dbReference type="Proteomes" id="UP001589858"/>
    </source>
</evidence>
<feature type="transmembrane region" description="Helical" evidence="6">
    <location>
        <begin position="208"/>
        <end position="233"/>
    </location>
</feature>
<gene>
    <name evidence="8" type="ORF">ACFFF8_14035</name>
</gene>
<proteinExistence type="predicted"/>
<feature type="transmembrane region" description="Helical" evidence="6">
    <location>
        <begin position="61"/>
        <end position="80"/>
    </location>
</feature>
<keyword evidence="9" id="KW-1185">Reference proteome</keyword>
<protein>
    <submittedName>
        <fullName evidence="8">Prepilin peptidase</fullName>
    </submittedName>
</protein>
<dbReference type="PANTHER" id="PTHR36506">
    <property type="entry name" value="PREFLAGELLIN PEPTIDASE"/>
    <property type="match status" value="1"/>
</dbReference>
<dbReference type="Proteomes" id="UP001589858">
    <property type="component" value="Unassembled WGS sequence"/>
</dbReference>
<evidence type="ECO:0000313" key="8">
    <source>
        <dbReference type="EMBL" id="MFC0685717.1"/>
    </source>
</evidence>
<dbReference type="InterPro" id="IPR000045">
    <property type="entry name" value="Prepilin_IV_endopep_pep"/>
</dbReference>
<name>A0ABV6S8Z4_9SPHN</name>
<feature type="transmembrane region" description="Helical" evidence="6">
    <location>
        <begin position="175"/>
        <end position="196"/>
    </location>
</feature>
<evidence type="ECO:0000259" key="7">
    <source>
        <dbReference type="Pfam" id="PF01478"/>
    </source>
</evidence>
<evidence type="ECO:0000256" key="6">
    <source>
        <dbReference type="SAM" id="Phobius"/>
    </source>
</evidence>
<dbReference type="Pfam" id="PF01478">
    <property type="entry name" value="Peptidase_A24"/>
    <property type="match status" value="1"/>
</dbReference>
<keyword evidence="5 6" id="KW-0472">Membrane</keyword>